<name>A0A3N3E126_9VIBR</name>
<organism evidence="1 2">
    <name type="scientific">Vibrio ponticus</name>
    <dbReference type="NCBI Taxonomy" id="265668"/>
    <lineage>
        <taxon>Bacteria</taxon>
        <taxon>Pseudomonadati</taxon>
        <taxon>Pseudomonadota</taxon>
        <taxon>Gammaproteobacteria</taxon>
        <taxon>Vibrionales</taxon>
        <taxon>Vibrionaceae</taxon>
        <taxon>Vibrio</taxon>
    </lineage>
</organism>
<comment type="caution">
    <text evidence="1">The sequence shown here is derived from an EMBL/GenBank/DDBJ whole genome shotgun (WGS) entry which is preliminary data.</text>
</comment>
<dbReference type="Proteomes" id="UP000278792">
    <property type="component" value="Unassembled WGS sequence"/>
</dbReference>
<accession>A0A3N3E126</accession>
<gene>
    <name evidence="1" type="ORF">EGH82_09245</name>
</gene>
<evidence type="ECO:0000313" key="2">
    <source>
        <dbReference type="Proteomes" id="UP000278792"/>
    </source>
</evidence>
<protein>
    <submittedName>
        <fullName evidence="1">Uncharacterized protein</fullName>
    </submittedName>
</protein>
<reference evidence="1 2" key="1">
    <citation type="submission" date="2018-11" db="EMBL/GenBank/DDBJ databases">
        <title>Vibrio ponticus strain CAIM 1751 pathogenic for the snapper Lutjanus guttatus.</title>
        <authorList>
            <person name="Soto-Rodriguez S."/>
            <person name="Lozano-Olvera R."/>
            <person name="Gomez-Gil B."/>
        </authorList>
    </citation>
    <scope>NUCLEOTIDE SEQUENCE [LARGE SCALE GENOMIC DNA]</scope>
    <source>
        <strain evidence="1 2">CAIM 1751</strain>
    </source>
</reference>
<sequence length="26" mass="3028">MFNSLIALLCNRRRFRCASDTFHVGV</sequence>
<dbReference type="AlphaFoldDB" id="A0A3N3E126"/>
<proteinExistence type="predicted"/>
<evidence type="ECO:0000313" key="1">
    <source>
        <dbReference type="EMBL" id="ROV60437.1"/>
    </source>
</evidence>
<dbReference type="EMBL" id="RKIK01000021">
    <property type="protein sequence ID" value="ROV60437.1"/>
    <property type="molecule type" value="Genomic_DNA"/>
</dbReference>